<dbReference type="InterPro" id="IPR050091">
    <property type="entry name" value="PKS_NRPS_Biosynth_Enz"/>
</dbReference>
<evidence type="ECO:0008006" key="13">
    <source>
        <dbReference type="Google" id="ProtNLM"/>
    </source>
</evidence>
<organism evidence="11 12">
    <name type="scientific">Pseudomassariella vexata</name>
    <dbReference type="NCBI Taxonomy" id="1141098"/>
    <lineage>
        <taxon>Eukaryota</taxon>
        <taxon>Fungi</taxon>
        <taxon>Dikarya</taxon>
        <taxon>Ascomycota</taxon>
        <taxon>Pezizomycotina</taxon>
        <taxon>Sordariomycetes</taxon>
        <taxon>Xylariomycetidae</taxon>
        <taxon>Amphisphaeriales</taxon>
        <taxon>Pseudomassariaceae</taxon>
        <taxon>Pseudomassariella</taxon>
    </lineage>
</organism>
<evidence type="ECO:0000256" key="5">
    <source>
        <dbReference type="ARBA" id="ARBA00022679"/>
    </source>
</evidence>
<evidence type="ECO:0000259" key="10">
    <source>
        <dbReference type="PROSITE" id="PS52004"/>
    </source>
</evidence>
<dbReference type="GO" id="GO:0006633">
    <property type="term" value="P:fatty acid biosynthetic process"/>
    <property type="evidence" value="ECO:0007669"/>
    <property type="project" value="InterPro"/>
</dbReference>
<dbReference type="InterPro" id="IPR036291">
    <property type="entry name" value="NAD(P)-bd_dom_sf"/>
</dbReference>
<dbReference type="Gene3D" id="3.40.50.12780">
    <property type="entry name" value="N-terminal domain of ligase-like"/>
    <property type="match status" value="1"/>
</dbReference>
<feature type="domain" description="Carrier" evidence="9">
    <location>
        <begin position="3210"/>
        <end position="3286"/>
    </location>
</feature>
<dbReference type="SUPFAM" id="SSF50129">
    <property type="entry name" value="GroES-like"/>
    <property type="match status" value="1"/>
</dbReference>
<dbReference type="PROSITE" id="PS50075">
    <property type="entry name" value="CARRIER"/>
    <property type="match status" value="2"/>
</dbReference>
<dbReference type="SUPFAM" id="SSF56801">
    <property type="entry name" value="Acetyl-CoA synthetase-like"/>
    <property type="match status" value="1"/>
</dbReference>
<dbReference type="CDD" id="cd00833">
    <property type="entry name" value="PKS"/>
    <property type="match status" value="1"/>
</dbReference>
<dbReference type="Gene3D" id="3.40.366.10">
    <property type="entry name" value="Malonyl-Coenzyme A Acyl Carrier Protein, domain 2"/>
    <property type="match status" value="1"/>
</dbReference>
<evidence type="ECO:0000256" key="2">
    <source>
        <dbReference type="ARBA" id="ARBA00022553"/>
    </source>
</evidence>
<dbReference type="SUPFAM" id="SSF52777">
    <property type="entry name" value="CoA-dependent acyltransferases"/>
    <property type="match status" value="2"/>
</dbReference>
<dbReference type="InterPro" id="IPR013968">
    <property type="entry name" value="PKS_KR"/>
</dbReference>
<dbReference type="InterPro" id="IPR014043">
    <property type="entry name" value="Acyl_transferase_dom"/>
</dbReference>
<protein>
    <recommendedName>
        <fullName evidence="13">Polyketide synthase</fullName>
    </recommendedName>
</protein>
<dbReference type="PANTHER" id="PTHR43775:SF37">
    <property type="entry name" value="SI:DKEY-61P9.11"/>
    <property type="match status" value="1"/>
</dbReference>
<dbReference type="InterPro" id="IPR001242">
    <property type="entry name" value="Condensation_dom"/>
</dbReference>
<dbReference type="InParanoid" id="A0A1Y2DHP7"/>
<dbReference type="SMART" id="SM00827">
    <property type="entry name" value="PKS_AT"/>
    <property type="match status" value="1"/>
</dbReference>
<dbReference type="Gene3D" id="3.40.50.720">
    <property type="entry name" value="NAD(P)-binding Rossmann-like Domain"/>
    <property type="match status" value="2"/>
</dbReference>
<evidence type="ECO:0000256" key="8">
    <source>
        <dbReference type="ARBA" id="ARBA00023268"/>
    </source>
</evidence>
<dbReference type="Pfam" id="PF07993">
    <property type="entry name" value="NAD_binding_4"/>
    <property type="match status" value="1"/>
</dbReference>
<keyword evidence="6" id="KW-0677">Repeat</keyword>
<accession>A0A1Y2DHP7</accession>
<dbReference type="InterPro" id="IPR016035">
    <property type="entry name" value="Acyl_Trfase/lysoPLipase"/>
</dbReference>
<dbReference type="PROSITE" id="PS52004">
    <property type="entry name" value="KS3_2"/>
    <property type="match status" value="1"/>
</dbReference>
<dbReference type="InterPro" id="IPR042104">
    <property type="entry name" value="PKS_dehydratase_sf"/>
</dbReference>
<keyword evidence="2" id="KW-0597">Phosphoprotein</keyword>
<dbReference type="GO" id="GO:0016491">
    <property type="term" value="F:oxidoreductase activity"/>
    <property type="evidence" value="ECO:0007669"/>
    <property type="project" value="UniProtKB-KW"/>
</dbReference>
<reference evidence="11 12" key="1">
    <citation type="submission" date="2016-07" db="EMBL/GenBank/DDBJ databases">
        <title>Pervasive Adenine N6-methylation of Active Genes in Fungi.</title>
        <authorList>
            <consortium name="DOE Joint Genome Institute"/>
            <person name="Mondo S.J."/>
            <person name="Dannebaum R.O."/>
            <person name="Kuo R.C."/>
            <person name="Labutti K."/>
            <person name="Haridas S."/>
            <person name="Kuo A."/>
            <person name="Salamov A."/>
            <person name="Ahrendt S.R."/>
            <person name="Lipzen A."/>
            <person name="Sullivan W."/>
            <person name="Andreopoulos W.B."/>
            <person name="Clum A."/>
            <person name="Lindquist E."/>
            <person name="Daum C."/>
            <person name="Ramamoorthy G.K."/>
            <person name="Gryganskyi A."/>
            <person name="Culley D."/>
            <person name="Magnuson J.K."/>
            <person name="James T.Y."/>
            <person name="O'Malley M.A."/>
            <person name="Stajich J.E."/>
            <person name="Spatafora J.W."/>
            <person name="Visel A."/>
            <person name="Grigoriev I.V."/>
        </authorList>
    </citation>
    <scope>NUCLEOTIDE SEQUENCE [LARGE SCALE GENOMIC DNA]</scope>
    <source>
        <strain evidence="11 12">CBS 129021</strain>
    </source>
</reference>
<dbReference type="SUPFAM" id="SSF55048">
    <property type="entry name" value="Probable ACP-binding domain of malonyl-CoA ACP transacylase"/>
    <property type="match status" value="1"/>
</dbReference>
<dbReference type="GO" id="GO:0004315">
    <property type="term" value="F:3-oxoacyl-[acyl-carrier-protein] synthase activity"/>
    <property type="evidence" value="ECO:0007669"/>
    <property type="project" value="InterPro"/>
</dbReference>
<dbReference type="InterPro" id="IPR014030">
    <property type="entry name" value="Ketoacyl_synth_N"/>
</dbReference>
<feature type="domain" description="Carrier" evidence="9">
    <location>
        <begin position="2099"/>
        <end position="2176"/>
    </location>
</feature>
<dbReference type="SUPFAM" id="SSF52151">
    <property type="entry name" value="FabD/lysophospholipase-like"/>
    <property type="match status" value="1"/>
</dbReference>
<dbReference type="Gene3D" id="3.30.559.30">
    <property type="entry name" value="Nonribosomal peptide synthetase, condensation domain"/>
    <property type="match status" value="1"/>
</dbReference>
<dbReference type="InterPro" id="IPR045851">
    <property type="entry name" value="AMP-bd_C_sf"/>
</dbReference>
<evidence type="ECO:0000256" key="4">
    <source>
        <dbReference type="ARBA" id="ARBA00022603"/>
    </source>
</evidence>
<dbReference type="Pfam" id="PF02801">
    <property type="entry name" value="Ketoacyl-synt_C"/>
    <property type="match status" value="1"/>
</dbReference>
<dbReference type="InterPro" id="IPR042099">
    <property type="entry name" value="ANL_N_sf"/>
</dbReference>
<dbReference type="PANTHER" id="PTHR43775">
    <property type="entry name" value="FATTY ACID SYNTHASE"/>
    <property type="match status" value="1"/>
</dbReference>
<dbReference type="GO" id="GO:0044550">
    <property type="term" value="P:secondary metabolite biosynthetic process"/>
    <property type="evidence" value="ECO:0007669"/>
    <property type="project" value="TreeGrafter"/>
</dbReference>
<name>A0A1Y2DHP7_9PEZI</name>
<dbReference type="Gene3D" id="3.40.47.10">
    <property type="match status" value="1"/>
</dbReference>
<dbReference type="Pfam" id="PF00668">
    <property type="entry name" value="Condensation"/>
    <property type="match status" value="1"/>
</dbReference>
<dbReference type="InterPro" id="IPR001227">
    <property type="entry name" value="Ac_transferase_dom_sf"/>
</dbReference>
<dbReference type="SUPFAM" id="SSF51735">
    <property type="entry name" value="NAD(P)-binding Rossmann-fold domains"/>
    <property type="match status" value="2"/>
</dbReference>
<dbReference type="Proteomes" id="UP000193689">
    <property type="component" value="Unassembled WGS sequence"/>
</dbReference>
<dbReference type="Gene3D" id="3.30.559.10">
    <property type="entry name" value="Chloramphenicol acetyltransferase-like domain"/>
    <property type="match status" value="1"/>
</dbReference>
<keyword evidence="12" id="KW-1185">Reference proteome</keyword>
<dbReference type="SMART" id="SM00825">
    <property type="entry name" value="PKS_KS"/>
    <property type="match status" value="1"/>
</dbReference>
<keyword evidence="8" id="KW-0511">Multifunctional enzyme</keyword>
<dbReference type="InterPro" id="IPR018201">
    <property type="entry name" value="Ketoacyl_synth_AS"/>
</dbReference>
<keyword evidence="4" id="KW-0489">Methyltransferase</keyword>
<dbReference type="InterPro" id="IPR020841">
    <property type="entry name" value="PKS_Beta-ketoAc_synthase_dom"/>
</dbReference>
<dbReference type="GeneID" id="63774999"/>
<dbReference type="Pfam" id="PF00550">
    <property type="entry name" value="PP-binding"/>
    <property type="match status" value="2"/>
</dbReference>
<evidence type="ECO:0000259" key="9">
    <source>
        <dbReference type="PROSITE" id="PS50075"/>
    </source>
</evidence>
<dbReference type="GO" id="GO:0004312">
    <property type="term" value="F:fatty acid synthase activity"/>
    <property type="evidence" value="ECO:0007669"/>
    <property type="project" value="TreeGrafter"/>
</dbReference>
<evidence type="ECO:0000256" key="7">
    <source>
        <dbReference type="ARBA" id="ARBA00023002"/>
    </source>
</evidence>
<comment type="caution">
    <text evidence="11">The sequence shown here is derived from an EMBL/GenBank/DDBJ whole genome shotgun (WGS) entry which is preliminary data.</text>
</comment>
<dbReference type="InterPro" id="IPR032821">
    <property type="entry name" value="PKS_assoc"/>
</dbReference>
<evidence type="ECO:0000256" key="3">
    <source>
        <dbReference type="ARBA" id="ARBA00022598"/>
    </source>
</evidence>
<dbReference type="OrthoDB" id="329835at2759"/>
<keyword evidence="5" id="KW-0808">Transferase</keyword>
<dbReference type="GO" id="GO:0008168">
    <property type="term" value="F:methyltransferase activity"/>
    <property type="evidence" value="ECO:0007669"/>
    <property type="project" value="UniProtKB-KW"/>
</dbReference>
<dbReference type="Pfam" id="PF00698">
    <property type="entry name" value="Acyl_transf_1"/>
    <property type="match status" value="1"/>
</dbReference>
<dbReference type="CDD" id="cd05930">
    <property type="entry name" value="A_NRPS"/>
    <property type="match status" value="1"/>
</dbReference>
<gene>
    <name evidence="11" type="ORF">BCR38DRAFT_413069</name>
</gene>
<dbReference type="GO" id="GO:0032259">
    <property type="term" value="P:methylation"/>
    <property type="evidence" value="ECO:0007669"/>
    <property type="project" value="UniProtKB-KW"/>
</dbReference>
<dbReference type="InterPro" id="IPR016036">
    <property type="entry name" value="Malonyl_transacylase_ACP-bd"/>
</dbReference>
<dbReference type="Gene3D" id="3.30.300.30">
    <property type="match status" value="1"/>
</dbReference>
<dbReference type="InterPro" id="IPR013120">
    <property type="entry name" value="FAR_NAD-bd"/>
</dbReference>
<dbReference type="InterPro" id="IPR020806">
    <property type="entry name" value="PKS_PP-bd"/>
</dbReference>
<dbReference type="Gene3D" id="3.90.180.10">
    <property type="entry name" value="Medium-chain alcohol dehydrogenases, catalytic domain"/>
    <property type="match status" value="1"/>
</dbReference>
<evidence type="ECO:0000313" key="12">
    <source>
        <dbReference type="Proteomes" id="UP000193689"/>
    </source>
</evidence>
<dbReference type="GO" id="GO:0031177">
    <property type="term" value="F:phosphopantetheine binding"/>
    <property type="evidence" value="ECO:0007669"/>
    <property type="project" value="InterPro"/>
</dbReference>
<dbReference type="STRING" id="1141098.A0A1Y2DHP7"/>
<dbReference type="InterPro" id="IPR009081">
    <property type="entry name" value="PP-bd_ACP"/>
</dbReference>
<feature type="domain" description="Ketosynthase family 3 (KS3)" evidence="10">
    <location>
        <begin position="7"/>
        <end position="427"/>
    </location>
</feature>
<evidence type="ECO:0000256" key="6">
    <source>
        <dbReference type="ARBA" id="ARBA00022737"/>
    </source>
</evidence>
<dbReference type="InterPro" id="IPR016039">
    <property type="entry name" value="Thiolase-like"/>
</dbReference>
<dbReference type="SUPFAM" id="SSF47336">
    <property type="entry name" value="ACP-like"/>
    <property type="match status" value="2"/>
</dbReference>
<dbReference type="InterPro" id="IPR000873">
    <property type="entry name" value="AMP-dep_synth/lig_dom"/>
</dbReference>
<dbReference type="CDD" id="cd20483">
    <property type="entry name" value="C_PKS-NRPS"/>
    <property type="match status" value="1"/>
</dbReference>
<proteinExistence type="predicted"/>
<dbReference type="InterPro" id="IPR011032">
    <property type="entry name" value="GroES-like_sf"/>
</dbReference>
<dbReference type="SMART" id="SM00822">
    <property type="entry name" value="PKS_KR"/>
    <property type="match status" value="1"/>
</dbReference>
<dbReference type="EMBL" id="MCFJ01000015">
    <property type="protein sequence ID" value="ORY58750.1"/>
    <property type="molecule type" value="Genomic_DNA"/>
</dbReference>
<dbReference type="SUPFAM" id="SSF53901">
    <property type="entry name" value="Thiolase-like"/>
    <property type="match status" value="1"/>
</dbReference>
<dbReference type="InterPro" id="IPR023213">
    <property type="entry name" value="CAT-like_dom_sf"/>
</dbReference>
<dbReference type="SMART" id="SM00823">
    <property type="entry name" value="PKS_PP"/>
    <property type="match status" value="2"/>
</dbReference>
<dbReference type="InterPro" id="IPR057326">
    <property type="entry name" value="KR_dom"/>
</dbReference>
<dbReference type="InterPro" id="IPR036736">
    <property type="entry name" value="ACP-like_sf"/>
</dbReference>
<dbReference type="Pfam" id="PF16197">
    <property type="entry name" value="KAsynt_C_assoc"/>
    <property type="match status" value="1"/>
</dbReference>
<evidence type="ECO:0000313" key="11">
    <source>
        <dbReference type="EMBL" id="ORY58750.1"/>
    </source>
</evidence>
<dbReference type="Pfam" id="PF00501">
    <property type="entry name" value="AMP-binding"/>
    <property type="match status" value="1"/>
</dbReference>
<dbReference type="InterPro" id="IPR014031">
    <property type="entry name" value="Ketoacyl_synth_C"/>
</dbReference>
<sequence length="3759" mass="414087">MEGAHEKTSVAIVGMACRVAGADSTARLWENLVLSKDVQKENPRFSGFYSPEGGPKKGLTNVNQGYFIDNDVDKFDNAFFAIPPVEAGSMDPQQRMLLEVTYEAVENAGIPIERFMGTNTAVYTGMTWSDYNTSLSRDLDMTPKYMSTGGCNAIAANRVSYFFDLHGPSVVLDTACSSTMVGFHQAVQDLQSGQADMAVVNGSNLLLNPDVFVHMSELGFLSPSGRCRSFDAGGDGYVRAEGVIAMLLKPLDKAMADGDAIRAVIRGTRINQDGRTQGITQPSSDAQRANMEALYLRENIDPKEVQYFEAHGTGTAVGDPLELSAIDAVYRDSHLEQKLMVGSVKSNIGHLEAVAALAGIAKTVESLERGLIPPQMHFVTPNPKIDFTAIEIPRSLTSWPLSPDNTRRAAVNSFGFGGTNGHAVLEYTPRKVTDTNTYYARPYLFKVSASSQSSLKKMTEEYAQYVEVAKPQLQDIAYTLLSRRSTLKNTLFVTAATHEELAMELRRDDWMASIQPDRVVKNVAFIFTGQGAQWPSMGKQLIECSPLFRSVVLQCSAALKALPDAPSWDVIEELCRLKTDSRVYESSFSQPLCTILQIALVELWRSWGINPVAAVGHSSGEIAAAYCAGHLSLRDAVVIAYYRGMYLSGDSSKSNGKKGSMCAVGAGEAEALRLIRPHAGRLALACVNSPGSCTLSGDEDAIREVIQNAKDQGLFCRQLRVESAYHSHHMLPMAPVYRQAMTAAGVGPIDGRRTSICTMFSSVKGRNLDRGAYVPAYWEENMTSTVRFLAAVTAMLHSLEVDAMVEIGPHPALKGPTEDILASQNIDVLPYFWSCSRGQHDFISLLQNVGRMITSGMDICCDRVNAMESVEASGNVSHVHGTVLTDVPKYAWDHKVAFWGETELSWNYRHRMYPRHELLGSENPILNPQSRSWRNLLMLSQVSWLKNMTAIYILMALEAMKQASIRDSETIVLRDFVFHNDLPLDVFVSEETIVELHTHFDYDEEQDCSHLCIYAYAKGGRFDWQKMVSGVALYISSNAEEFQVPSILPEAEVREFAETFPLPKLDGIEELCYTANHAVGTVHKGKDEVAQYSIAPTTLDAILRLPQSMLFGSGTPRSFRLSSISFAQFALGQDPEEPSILNLRCSAPLNARVSSDVYLRKDYGAIPMYLQGVQYAASRDPMNHTPPISSLFFQQKQLFDITYCDNLGTAELHDVLELITHKWPMADIGIVGLGSHDVDAILSCLHGISPYERSRFRSATIVGEYQGPQYIRLRAVDRFNPGSKLHVLFGPWSVIEQYTSHLEHGGLVCIAPENHVAEHMSTPDAIFPISSTVRTTSGSEWLLGRPLQYSTEGPESSAHVKLFIPNGVEVSELDFGATETIKIDGLSAQELDPQLSPHEYDVIVLDCGERSILVDIPGDMLLPWIQSLLPRLRKLLWVSRQTALDPFNGLAASFVRTLCTEHPTLKAVSLVIQDEHDIGRIGATCRRVYDAMLHGENEVELLVKHGAIHALRHIPDDKLSASVGLALPVEALLSLSDPLVSHHVSCESPGQVSLLARTSTDSVLLKPGPGSIKVIVEASLVDYEDFLRIQAIQPYARSGLGLFFVGNVAASDSGAFVPGDRVFGWYPGAHASYLMLPADSATRLDPGGDAAKDLIRHACYTIAVCLLVHECRVRSGDRIRITHIPRDLQEALSHVAAQHHAFFTQKHEKVCDIDIIYDASRGLFANGRLVVLQMLLQRYGLPSLQCSHAALPLESGDTAFEAYPIDRYPAAFVTDVNSPGEHACFRVLLHFPSSAPTKALITYLKPKRLFRDDGSYVLIGGLGGVGRELLSWMVKNGAKHIVTVSRNGPDAPNAQEVIQEVEMLGGHLEVLRADASCLEELSRALHEVRKDHRILGCINLAILLDDSPVATMTSQQWDAPLQVKIKTSWNLHQSTLEDELDFFILFSSCVTMIGSRMQASYSTGNSFLNQLATYRRSLGLTAVSLLVPALTGFGVLHDQEFLLKYMQNAGYFVAERKHLYKLTEAAIQESRASGRAIIESGLQMFSTVDGKLQTKASQTQVFWAEFPEFGLLLDHKLGSDTERTDLSLAERLKLLEDTEARELLLDQFLQCLSSILGYNTSSFNPNSPIGAYGLDSLNAVACRYWFFKELALDISVFDVLGCKSIDDLVSRALSNFRQATHSIIPDPVHYEESARRPLSRSQSRLWFLHRYLSDKTANNLLLVCHIEGQADTVLLEKAWTMLTARHEVLRSRIEETPDGPQQVLVSDAPFHFDVSECSEDEYTAELKRLTAQAREHEFALENGELIHCWFLKSDVSSALLLGSHHLAWDRASSTIVFEEITAIYRCLVAGQDIDTVLPPVPYQFLDYTLWQEQCLKIPKFVDPLVDYWKEQLRGTPEAVSLLPFAKVDRRPTVKQLATDHVEFSISPELSGKIKEYCAENALTSFMFMTAAIGAVVRRLTGDADVLIGISDSDRGHSTFDKLIGFTVNMLAIRSRTSPEQLYRDYLQDFRQTCLDAYKHRSLPFDYLLQAIDVPRRTSHSPIFQITVNYQVHGAFREVDFGNFKFTRYGHYNARSQSDFSIDIEETQSGALEFNLEFDTALYDTKSMLLFAGVYQNLIQDVLATAGDKPLGELELVSPQDQKLMAAYLQPRVDSELIDRSRASLFDKFFEEHASALSARTALVDQTRSFSYAEIDSATATGAKFLLSQGARRGETIALLFEPGAEMVITVYSILRAGCAYLAINDVPDERLRVILEDVDVQRVVIDDNKHVSRSISCGLKRANILHVHEMWRQDDFVFHEKMTLSSPIQAHEPICCIFTSGSTGRPKGLYLTHGAVRLWHEGFHGLLGTSAEHRILLASALNFDMALVSVYGAICCGATLVVAPREAIYSPARMVDLVVDERVSSLTITPTQFLAMTSAPNSHKLSEWKSLRTLVLGGEAITQRTMMAFFNLGLPQAALWNGYGPSEATLCVSLRKLEASDCLSASAPLSGPIFPASFHLVDPQGNSVPFGVPGELLIGGPTLCSGYINRPELTTEKFVHKSPFSASTPRIAEGIFYCSGDSFRLDPDGTLHYMGRVGGDRQVKIRGQRTELGEIEGAIWQALDSADGLLPVDIQNVAVVYRKQAELVVAYLAASALDDQHDEQSLEEVRRYLRSSLQPVLPTHMRPGAYVLVSRLPMMVSGKTDYRTIAGWPTPISDNAGSKTNGDGFVPLGPIQQAIASIWRQATGIEAVITPTDDFFSVGGHSLALMQVQSAILDKFGVTLSLADMFSEPTLEGTERLILEHQKTSSNGQHGVANGTKKPNGIDGANPVVVGDQQKLGRIDWHVETTLPADFVQITNSKSTIPPTCIALTGASTIIGAYFIHLVLTTTGLKIMCLGERGENGDAAKQAVIETLKRCRLIEYLAPAALDRIVVFPGELTHPTLSLSPEDIAVLDREVHAIYNLSSDVSLFGNYSKLRAGNLGVVRFLISLARGNIGNTKPLHHLSTWATVHLQSWLDTTTTQKQTGSSLPDGDGSPTGYVLDERELAHIQPGTRDGSLAYLKVRWACEAILHAAAHGGLPVSIIRSSMCAMAPNAGVPLPRSDINRRIILGSLRTGLVPDFGSERGGGMSWVTFDFLAAALKHLTLTRRLEDCGGDGGEHESAAAAGGGDSCARIWHIVPRTHISYRELAKLLENGLDGHPLRVVAPEVWFAALRAEGGAEMKMHAEVLDKWWRAGWVPFGIDAQKTLDVLEREADLKPVDVTRDFLLKAVVGDDEF</sequence>
<dbReference type="PROSITE" id="PS00606">
    <property type="entry name" value="KS3_1"/>
    <property type="match status" value="1"/>
</dbReference>
<dbReference type="Gene3D" id="1.10.1200.10">
    <property type="entry name" value="ACP-like"/>
    <property type="match status" value="1"/>
</dbReference>
<keyword evidence="1" id="KW-0596">Phosphopantetheine</keyword>
<evidence type="ECO:0000256" key="1">
    <source>
        <dbReference type="ARBA" id="ARBA00022450"/>
    </source>
</evidence>
<dbReference type="Pfam" id="PF08659">
    <property type="entry name" value="KR"/>
    <property type="match status" value="1"/>
</dbReference>
<dbReference type="Gene3D" id="3.10.129.110">
    <property type="entry name" value="Polyketide synthase dehydratase"/>
    <property type="match status" value="1"/>
</dbReference>
<dbReference type="GO" id="GO:0016874">
    <property type="term" value="F:ligase activity"/>
    <property type="evidence" value="ECO:0007669"/>
    <property type="project" value="UniProtKB-KW"/>
</dbReference>
<dbReference type="Pfam" id="PF00109">
    <property type="entry name" value="ketoacyl-synt"/>
    <property type="match status" value="1"/>
</dbReference>
<dbReference type="RefSeq" id="XP_040711562.1">
    <property type="nucleotide sequence ID" value="XM_040858787.1"/>
</dbReference>
<keyword evidence="7" id="KW-0560">Oxidoreductase</keyword>
<keyword evidence="3" id="KW-0436">Ligase</keyword>